<comment type="caution">
    <text evidence="2">The sequence shown here is derived from an EMBL/GenBank/DDBJ whole genome shotgun (WGS) entry which is preliminary data.</text>
</comment>
<reference evidence="2" key="1">
    <citation type="submission" date="2023-10" db="EMBL/GenBank/DDBJ databases">
        <authorList>
            <person name="Chen Y."/>
            <person name="Shah S."/>
            <person name="Dougan E. K."/>
            <person name="Thang M."/>
            <person name="Chan C."/>
        </authorList>
    </citation>
    <scope>NUCLEOTIDE SEQUENCE [LARGE SCALE GENOMIC DNA]</scope>
</reference>
<evidence type="ECO:0000313" key="3">
    <source>
        <dbReference type="Proteomes" id="UP001189429"/>
    </source>
</evidence>
<evidence type="ECO:0000256" key="1">
    <source>
        <dbReference type="SAM" id="MobiDB-lite"/>
    </source>
</evidence>
<feature type="region of interest" description="Disordered" evidence="1">
    <location>
        <begin position="95"/>
        <end position="131"/>
    </location>
</feature>
<protein>
    <recommendedName>
        <fullName evidence="4">Protein of centriole 5</fullName>
    </recommendedName>
</protein>
<name>A0ABN9TCT9_9DINO</name>
<gene>
    <name evidence="2" type="ORF">PCOR1329_LOCUS37843</name>
</gene>
<organism evidence="2 3">
    <name type="scientific">Prorocentrum cordatum</name>
    <dbReference type="NCBI Taxonomy" id="2364126"/>
    <lineage>
        <taxon>Eukaryota</taxon>
        <taxon>Sar</taxon>
        <taxon>Alveolata</taxon>
        <taxon>Dinophyceae</taxon>
        <taxon>Prorocentrales</taxon>
        <taxon>Prorocentraceae</taxon>
        <taxon>Prorocentrum</taxon>
    </lineage>
</organism>
<feature type="compositionally biased region" description="Low complexity" evidence="1">
    <location>
        <begin position="1"/>
        <end position="35"/>
    </location>
</feature>
<evidence type="ECO:0000313" key="2">
    <source>
        <dbReference type="EMBL" id="CAK0843520.1"/>
    </source>
</evidence>
<feature type="compositionally biased region" description="Basic residues" evidence="1">
    <location>
        <begin position="48"/>
        <end position="68"/>
    </location>
</feature>
<accession>A0ABN9TCT9</accession>
<evidence type="ECO:0008006" key="4">
    <source>
        <dbReference type="Google" id="ProtNLM"/>
    </source>
</evidence>
<feature type="region of interest" description="Disordered" evidence="1">
    <location>
        <begin position="1"/>
        <end position="78"/>
    </location>
</feature>
<dbReference type="EMBL" id="CAUYUJ010014583">
    <property type="protein sequence ID" value="CAK0843520.1"/>
    <property type="molecule type" value="Genomic_DNA"/>
</dbReference>
<keyword evidence="3" id="KW-1185">Reference proteome</keyword>
<proteinExistence type="predicted"/>
<dbReference type="Proteomes" id="UP001189429">
    <property type="component" value="Unassembled WGS sequence"/>
</dbReference>
<sequence length="442" mass="47729">MPGSTRARSARAAASSSPSRRPRSPAAAPSTGASRRPQRARAQEEPRGRRRSPRRQRRRASRRPRLSRRGGVPHGSLAQRLGGCCLRLSPLGGRGRCTSSGWPQRGGGRRRRKVGCGAERSRRSRPTSSGYDALCSAPGGWRRRAAAPLPRRGARTEALRRAVLAEEREAARARQVAHHAARRHLTAAMVGWKAALQLQRREATHRQRTLHAEVEFATKLHKVKTEGAKLADDLRGQRRAHGVAAIHASMDRCMQAVVHAWSATTREQQREAAYQRQLDIAAAEAAAGCAVLRMEGRRNALDLRRKWRAEAQRVEAARAQNWRLAVLTAWASLGRAARRELLVAQLAASRATVGRQAWQVGRWQEAFCNSKQRARRARCIGEAFLAWSLAVSLGGIGAAAGDAAVETAPAAAVADKAAPAAAAATAAVAGGIVSEADSVSQV</sequence>